<evidence type="ECO:0000313" key="2">
    <source>
        <dbReference type="EMBL" id="GEO33147.1"/>
    </source>
</evidence>
<dbReference type="Proteomes" id="UP000321181">
    <property type="component" value="Unassembled WGS sequence"/>
</dbReference>
<keyword evidence="3" id="KW-1185">Reference proteome</keyword>
<reference evidence="2 3" key="1">
    <citation type="submission" date="2019-07" db="EMBL/GenBank/DDBJ databases">
        <title>Whole genome shotgun sequence of Cellulomonas aerilata NBRC 106308.</title>
        <authorList>
            <person name="Hosoyama A."/>
            <person name="Uohara A."/>
            <person name="Ohji S."/>
            <person name="Ichikawa N."/>
        </authorList>
    </citation>
    <scope>NUCLEOTIDE SEQUENCE [LARGE SCALE GENOMIC DNA]</scope>
    <source>
        <strain evidence="2 3">NBRC 106308</strain>
    </source>
</reference>
<name>A0A512D9U0_9CELL</name>
<dbReference type="RefSeq" id="WP_146900496.1">
    <property type="nucleotide sequence ID" value="NZ_BAAARM010000001.1"/>
</dbReference>
<evidence type="ECO:0000313" key="3">
    <source>
        <dbReference type="Proteomes" id="UP000321181"/>
    </source>
</evidence>
<evidence type="ECO:0000256" key="1">
    <source>
        <dbReference type="SAM" id="MobiDB-lite"/>
    </source>
</evidence>
<sequence length="72" mass="7382">MLTTSHLRTVACAARPSTDFVHVDGPCQCFFGGPAPILSTSRDRMSSLTGPAGRSRTAASRPLEAAHAVGAG</sequence>
<gene>
    <name evidence="2" type="ORF">CAE01nite_08720</name>
</gene>
<proteinExistence type="predicted"/>
<comment type="caution">
    <text evidence="2">The sequence shown here is derived from an EMBL/GenBank/DDBJ whole genome shotgun (WGS) entry which is preliminary data.</text>
</comment>
<dbReference type="EMBL" id="BJYY01000002">
    <property type="protein sequence ID" value="GEO33147.1"/>
    <property type="molecule type" value="Genomic_DNA"/>
</dbReference>
<protein>
    <submittedName>
        <fullName evidence="2">Uncharacterized protein</fullName>
    </submittedName>
</protein>
<dbReference type="OrthoDB" id="4829883at2"/>
<feature type="region of interest" description="Disordered" evidence="1">
    <location>
        <begin position="41"/>
        <end position="72"/>
    </location>
</feature>
<accession>A0A512D9U0</accession>
<dbReference type="AlphaFoldDB" id="A0A512D9U0"/>
<organism evidence="2 3">
    <name type="scientific">Cellulomonas aerilata</name>
    <dbReference type="NCBI Taxonomy" id="515326"/>
    <lineage>
        <taxon>Bacteria</taxon>
        <taxon>Bacillati</taxon>
        <taxon>Actinomycetota</taxon>
        <taxon>Actinomycetes</taxon>
        <taxon>Micrococcales</taxon>
        <taxon>Cellulomonadaceae</taxon>
        <taxon>Cellulomonas</taxon>
    </lineage>
</organism>